<dbReference type="RefSeq" id="WP_073386875.1">
    <property type="nucleotide sequence ID" value="NZ_FQXK01000012.1"/>
</dbReference>
<reference evidence="3" key="1">
    <citation type="submission" date="2016-11" db="EMBL/GenBank/DDBJ databases">
        <authorList>
            <person name="Varghese N."/>
            <person name="Submissions S."/>
        </authorList>
    </citation>
    <scope>NUCLEOTIDE SEQUENCE [LARGE SCALE GENOMIC DNA]</scope>
    <source>
        <strain evidence="3">DSM 3071</strain>
    </source>
</reference>
<dbReference type="OrthoDB" id="1640114at2"/>
<dbReference type="Pfam" id="PF00535">
    <property type="entry name" value="Glycos_transf_2"/>
    <property type="match status" value="1"/>
</dbReference>
<dbReference type="Proteomes" id="UP000184278">
    <property type="component" value="Unassembled WGS sequence"/>
</dbReference>
<name>A0A1M5YMM3_BUTFI</name>
<keyword evidence="3" id="KW-1185">Reference proteome</keyword>
<organism evidence="2 3">
    <name type="scientific">Butyrivibrio fibrisolvens DSM 3071</name>
    <dbReference type="NCBI Taxonomy" id="1121131"/>
    <lineage>
        <taxon>Bacteria</taxon>
        <taxon>Bacillati</taxon>
        <taxon>Bacillota</taxon>
        <taxon>Clostridia</taxon>
        <taxon>Lachnospirales</taxon>
        <taxon>Lachnospiraceae</taxon>
        <taxon>Butyrivibrio</taxon>
    </lineage>
</organism>
<evidence type="ECO:0000259" key="1">
    <source>
        <dbReference type="Pfam" id="PF00535"/>
    </source>
</evidence>
<dbReference type="InterPro" id="IPR029044">
    <property type="entry name" value="Nucleotide-diphossugar_trans"/>
</dbReference>
<dbReference type="Gene3D" id="3.90.550.10">
    <property type="entry name" value="Spore Coat Polysaccharide Biosynthesis Protein SpsA, Chain A"/>
    <property type="match status" value="1"/>
</dbReference>
<dbReference type="EMBL" id="FQXK01000012">
    <property type="protein sequence ID" value="SHI13347.1"/>
    <property type="molecule type" value="Genomic_DNA"/>
</dbReference>
<sequence>MNLVTVIVPAYNSGRTIERCIKSLLEQTYKEKEIIIVDDGSSDNTPVICKRYEGIPGFKYFKSVHGGVSKVRNLGLEKATGKYVMFVDADDYAKDTFLEKMVDALEGGDCDMCICNYLRVVYNDCYPIKSLQKRGIVTRNKYLIDTLRDPGHHYFGVIWNKIFKTEIIRNNSIRFRNDITLGEDFVFTLDYLRYASKVNVIDDKLIYYCYQSVNTLSRVQEKKISDCEKEMANRNLIYETYVDVMKRVGLFEKYKKKINRYWIVFYLRQKYDLMAKYKWSLEDKKLWMKEILSNDNVKNSLRLFKKSEITMQYAYYIVTQTTKNVIKAVIKTAKGVV</sequence>
<dbReference type="GO" id="GO:0016758">
    <property type="term" value="F:hexosyltransferase activity"/>
    <property type="evidence" value="ECO:0007669"/>
    <property type="project" value="UniProtKB-ARBA"/>
</dbReference>
<proteinExistence type="predicted"/>
<dbReference type="SUPFAM" id="SSF53448">
    <property type="entry name" value="Nucleotide-diphospho-sugar transferases"/>
    <property type="match status" value="1"/>
</dbReference>
<protein>
    <submittedName>
        <fullName evidence="2">Glycosyl transferase family 2</fullName>
    </submittedName>
</protein>
<evidence type="ECO:0000313" key="3">
    <source>
        <dbReference type="Proteomes" id="UP000184278"/>
    </source>
</evidence>
<dbReference type="CDD" id="cd00761">
    <property type="entry name" value="Glyco_tranf_GTA_type"/>
    <property type="match status" value="1"/>
</dbReference>
<dbReference type="PANTHER" id="PTHR22916">
    <property type="entry name" value="GLYCOSYLTRANSFERASE"/>
    <property type="match status" value="1"/>
</dbReference>
<dbReference type="AlphaFoldDB" id="A0A1M5YMM3"/>
<evidence type="ECO:0000313" key="2">
    <source>
        <dbReference type="EMBL" id="SHI13347.1"/>
    </source>
</evidence>
<feature type="domain" description="Glycosyltransferase 2-like" evidence="1">
    <location>
        <begin position="5"/>
        <end position="165"/>
    </location>
</feature>
<keyword evidence="2" id="KW-0808">Transferase</keyword>
<gene>
    <name evidence="2" type="ORF">SAMN02745229_01608</name>
</gene>
<dbReference type="InterPro" id="IPR001173">
    <property type="entry name" value="Glyco_trans_2-like"/>
</dbReference>
<dbReference type="STRING" id="1121131.SAMN02745229_01608"/>
<accession>A0A1M5YMM3</accession>
<dbReference type="PANTHER" id="PTHR22916:SF3">
    <property type="entry name" value="UDP-GLCNAC:BETAGAL BETA-1,3-N-ACETYLGLUCOSAMINYLTRANSFERASE-LIKE PROTEIN 1"/>
    <property type="match status" value="1"/>
</dbReference>